<accession>A0ABZ2I6D6</accession>
<name>A0ABZ2I6D6_9HYPH</name>
<dbReference type="RefSeq" id="WP_338609816.1">
    <property type="nucleotide sequence ID" value="NZ_CP146275.1"/>
</dbReference>
<organism evidence="1 2">
    <name type="scientific">Pelagibacterium nitratireducens</name>
    <dbReference type="NCBI Taxonomy" id="1046114"/>
    <lineage>
        <taxon>Bacteria</taxon>
        <taxon>Pseudomonadati</taxon>
        <taxon>Pseudomonadota</taxon>
        <taxon>Alphaproteobacteria</taxon>
        <taxon>Hyphomicrobiales</taxon>
        <taxon>Devosiaceae</taxon>
        <taxon>Pelagibacterium</taxon>
    </lineage>
</organism>
<evidence type="ECO:0008006" key="3">
    <source>
        <dbReference type="Google" id="ProtNLM"/>
    </source>
</evidence>
<protein>
    <recommendedName>
        <fullName evidence="3">TnsA endonuclease N-terminal domain-containing protein</fullName>
    </recommendedName>
</protein>
<dbReference type="EMBL" id="CP146275">
    <property type="protein sequence ID" value="WWT34091.1"/>
    <property type="molecule type" value="Genomic_DNA"/>
</dbReference>
<proteinExistence type="predicted"/>
<gene>
    <name evidence="1" type="ORF">V6617_06410</name>
</gene>
<dbReference type="Proteomes" id="UP001369958">
    <property type="component" value="Chromosome"/>
</dbReference>
<evidence type="ECO:0000313" key="2">
    <source>
        <dbReference type="Proteomes" id="UP001369958"/>
    </source>
</evidence>
<evidence type="ECO:0000313" key="1">
    <source>
        <dbReference type="EMBL" id="WWT34091.1"/>
    </source>
</evidence>
<keyword evidence="2" id="KW-1185">Reference proteome</keyword>
<reference evidence="1 2" key="1">
    <citation type="submission" date="2024-02" db="EMBL/GenBank/DDBJ databases">
        <title>Complete genome sequence of Pelagibacterium nitratireducens ZH15.</title>
        <authorList>
            <person name="Zhao L.H."/>
        </authorList>
    </citation>
    <scope>NUCLEOTIDE SEQUENCE [LARGE SCALE GENOMIC DNA]</scope>
    <source>
        <strain evidence="1 2">ZH15</strain>
    </source>
</reference>
<sequence>MTMASLERSDAAWAEMAAPPGEFVPEAVARQPRARERLDIRRQLELDRELIFAHIFVSLDGGPVRTIINGLHNKPTGREYMIKSAFRAAPWESMRGERSFMRLCEVASPVRSYLAQPHRLEMQIIGDIDRWVYFPDARIEVDEGFADMLKRGVPFAEAVADWHPDMTLGRDAVLLVEIKTDKDRRAQDDLYRAKLGLAREVYERLGWQFAEVLTSRDLAVPKIERAVHEICLDHDTSITAEDVRVARECTGSGVDLGQLITELGGRPLGMAKAAALHVRRVISLGLEEGLAEHTAVHLVPAGQDLFGVMRK</sequence>